<evidence type="ECO:0000313" key="10">
    <source>
        <dbReference type="Proteomes" id="UP000248021"/>
    </source>
</evidence>
<evidence type="ECO:0000256" key="5">
    <source>
        <dbReference type="ARBA" id="ARBA00022989"/>
    </source>
</evidence>
<feature type="transmembrane region" description="Helical" evidence="7">
    <location>
        <begin position="99"/>
        <end position="121"/>
    </location>
</feature>
<accession>A0A2V3TW23</accession>
<comment type="caution">
    <text evidence="9">The sequence shown here is derived from an EMBL/GenBank/DDBJ whole genome shotgun (WGS) entry which is preliminary data.</text>
</comment>
<dbReference type="Pfam" id="PF06808">
    <property type="entry name" value="DctM"/>
    <property type="match status" value="1"/>
</dbReference>
<reference evidence="9 10" key="1">
    <citation type="submission" date="2018-05" db="EMBL/GenBank/DDBJ databases">
        <title>Genomic Encyclopedia of Type Strains, Phase IV (KMG-IV): sequencing the most valuable type-strain genomes for metagenomic binning, comparative biology and taxonomic classification.</title>
        <authorList>
            <person name="Goeker M."/>
        </authorList>
    </citation>
    <scope>NUCLEOTIDE SEQUENCE [LARGE SCALE GENOMIC DNA]</scope>
    <source>
        <strain evidence="9 10">DSM 6462</strain>
    </source>
</reference>
<keyword evidence="6 7" id="KW-0472">Membrane</keyword>
<dbReference type="Proteomes" id="UP000248021">
    <property type="component" value="Unassembled WGS sequence"/>
</dbReference>
<dbReference type="InterPro" id="IPR004681">
    <property type="entry name" value="TRAP_DctM"/>
</dbReference>
<dbReference type="PANTHER" id="PTHR33362:SF5">
    <property type="entry name" value="C4-DICARBOXYLATE TRAP TRANSPORTER LARGE PERMEASE PROTEIN DCTM"/>
    <property type="match status" value="1"/>
</dbReference>
<dbReference type="OrthoDB" id="9790209at2"/>
<organism evidence="9 10">
    <name type="scientific">Chelatococcus asaccharovorans</name>
    <dbReference type="NCBI Taxonomy" id="28210"/>
    <lineage>
        <taxon>Bacteria</taxon>
        <taxon>Pseudomonadati</taxon>
        <taxon>Pseudomonadota</taxon>
        <taxon>Alphaproteobacteria</taxon>
        <taxon>Hyphomicrobiales</taxon>
        <taxon>Chelatococcaceae</taxon>
        <taxon>Chelatococcus</taxon>
    </lineage>
</organism>
<comment type="subunit">
    <text evidence="7">The complex comprises the extracytoplasmic solute receptor protein and the two transmembrane proteins.</text>
</comment>
<dbReference type="RefSeq" id="WP_110377633.1">
    <property type="nucleotide sequence ID" value="NZ_CAKNFM010000006.1"/>
</dbReference>
<feature type="transmembrane region" description="Helical" evidence="7">
    <location>
        <begin position="412"/>
        <end position="433"/>
    </location>
</feature>
<evidence type="ECO:0000256" key="2">
    <source>
        <dbReference type="ARBA" id="ARBA00022475"/>
    </source>
</evidence>
<comment type="similarity">
    <text evidence="7">Belongs to the TRAP transporter large permease family.</text>
</comment>
<evidence type="ECO:0000313" key="9">
    <source>
        <dbReference type="EMBL" id="PXW53678.1"/>
    </source>
</evidence>
<proteinExistence type="inferred from homology"/>
<feature type="transmembrane region" description="Helical" evidence="7">
    <location>
        <begin position="319"/>
        <end position="345"/>
    </location>
</feature>
<keyword evidence="2" id="KW-1003">Cell membrane</keyword>
<keyword evidence="3 7" id="KW-0997">Cell inner membrane</keyword>
<keyword evidence="10" id="KW-1185">Reference proteome</keyword>
<feature type="transmembrane region" description="Helical" evidence="7">
    <location>
        <begin position="180"/>
        <end position="201"/>
    </location>
</feature>
<feature type="transmembrane region" description="Helical" evidence="7">
    <location>
        <begin position="6"/>
        <end position="39"/>
    </location>
</feature>
<feature type="transmembrane region" description="Helical" evidence="7">
    <location>
        <begin position="357"/>
        <end position="377"/>
    </location>
</feature>
<feature type="transmembrane region" description="Helical" evidence="7">
    <location>
        <begin position="141"/>
        <end position="168"/>
    </location>
</feature>
<feature type="transmembrane region" description="Helical" evidence="7">
    <location>
        <begin position="221"/>
        <end position="243"/>
    </location>
</feature>
<keyword evidence="5 7" id="KW-1133">Transmembrane helix</keyword>
<evidence type="ECO:0000256" key="6">
    <source>
        <dbReference type="ARBA" id="ARBA00023136"/>
    </source>
</evidence>
<dbReference type="PIRSF" id="PIRSF006066">
    <property type="entry name" value="HI0050"/>
    <property type="match status" value="1"/>
</dbReference>
<dbReference type="GO" id="GO:0022857">
    <property type="term" value="F:transmembrane transporter activity"/>
    <property type="evidence" value="ECO:0007669"/>
    <property type="project" value="UniProtKB-UniRule"/>
</dbReference>
<keyword evidence="4 7" id="KW-0812">Transmembrane</keyword>
<evidence type="ECO:0000256" key="3">
    <source>
        <dbReference type="ARBA" id="ARBA00022519"/>
    </source>
</evidence>
<feature type="transmembrane region" description="Helical" evidence="7">
    <location>
        <begin position="279"/>
        <end position="299"/>
    </location>
</feature>
<dbReference type="GO" id="GO:0005886">
    <property type="term" value="C:plasma membrane"/>
    <property type="evidence" value="ECO:0007669"/>
    <property type="project" value="UniProtKB-SubCell"/>
</dbReference>
<evidence type="ECO:0000256" key="7">
    <source>
        <dbReference type="RuleBase" id="RU369079"/>
    </source>
</evidence>
<dbReference type="InterPro" id="IPR010656">
    <property type="entry name" value="DctM"/>
</dbReference>
<dbReference type="PANTHER" id="PTHR33362">
    <property type="entry name" value="SIALIC ACID TRAP TRANSPORTER PERMEASE PROTEIN SIAT-RELATED"/>
    <property type="match status" value="1"/>
</dbReference>
<feature type="transmembrane region" description="Helical" evidence="7">
    <location>
        <begin position="60"/>
        <end position="79"/>
    </location>
</feature>
<dbReference type="NCBIfam" id="TIGR00786">
    <property type="entry name" value="dctM"/>
    <property type="match status" value="1"/>
</dbReference>
<evidence type="ECO:0000259" key="8">
    <source>
        <dbReference type="Pfam" id="PF06808"/>
    </source>
</evidence>
<gene>
    <name evidence="9" type="ORF">C7450_113166</name>
</gene>
<evidence type="ECO:0000256" key="1">
    <source>
        <dbReference type="ARBA" id="ARBA00004429"/>
    </source>
</evidence>
<protein>
    <recommendedName>
        <fullName evidence="7">TRAP transporter large permease protein</fullName>
    </recommendedName>
</protein>
<dbReference type="EMBL" id="QJJK01000013">
    <property type="protein sequence ID" value="PXW53678.1"/>
    <property type="molecule type" value="Genomic_DNA"/>
</dbReference>
<sequence length="434" mass="46197">MSPETIGLIGITALLVMIFLRAPIGVAMLLVGVMGIWALQGWSAVNFVSSTSPVHVLSSDTLSMVPLFLLMGNFALHSGMAGSVYRSANAFVGYFRGGLAAGTILAAGGFSAICGSSLATVTTMARISVPEMLRYGYDPKLAAGAVGAGGTLGILIPPSLLMILYAYITETSVGRLFAAGIIPGIVAILLYCAAIVIWVSLDPKIAPHQKRLPFHEQMRTLLDIMAPALVFGIVMGGIFGGFFSPTEGAGVGAAAVLMIGIAFRTLGPSEIWTSVRETVLITGMVFLLLIGIDYFNFFMEASRLPATIEAFFLGLNVPPFALLMMIILLLVLLGCVLDSIAIVLIMTPFLYPIISHIGYDLIWFGIVLVMVVEIGLLTPPFGMNVFVINALVPQITLSEAFRGVTPFLMADFVRVGILIAFPPLCLWLPNLLFN</sequence>
<keyword evidence="7" id="KW-0813">Transport</keyword>
<feature type="domain" description="TRAP C4-dicarboxylate transport system permease DctM subunit" evidence="8">
    <location>
        <begin position="12"/>
        <end position="423"/>
    </location>
</feature>
<comment type="subcellular location">
    <subcellularLocation>
        <location evidence="1 7">Cell inner membrane</location>
        <topology evidence="1 7">Multi-pass membrane protein</topology>
    </subcellularLocation>
</comment>
<dbReference type="AlphaFoldDB" id="A0A2V3TW23"/>
<comment type="function">
    <text evidence="7">Part of the tripartite ATP-independent periplasmic (TRAP) transport system.</text>
</comment>
<name>A0A2V3TW23_9HYPH</name>
<evidence type="ECO:0000256" key="4">
    <source>
        <dbReference type="ARBA" id="ARBA00022692"/>
    </source>
</evidence>
<feature type="transmembrane region" description="Helical" evidence="7">
    <location>
        <begin position="249"/>
        <end position="267"/>
    </location>
</feature>